<evidence type="ECO:0000313" key="2">
    <source>
        <dbReference type="Proteomes" id="UP001229251"/>
    </source>
</evidence>
<dbReference type="EMBL" id="JASOOE010000001">
    <property type="protein sequence ID" value="MDK7186418.1"/>
    <property type="molecule type" value="Genomic_DNA"/>
</dbReference>
<reference evidence="1" key="1">
    <citation type="submission" date="2023-05" db="EMBL/GenBank/DDBJ databases">
        <title>Cataloging the Phylogenetic Diversity of Human Bladder Bacteria.</title>
        <authorList>
            <person name="Du J."/>
        </authorList>
    </citation>
    <scope>NUCLEOTIDE SEQUENCE</scope>
    <source>
        <strain evidence="1">UMB1231</strain>
    </source>
</reference>
<dbReference type="AlphaFoldDB" id="A0AAJ1Q4M6"/>
<name>A0AAJ1Q4M6_9LACT</name>
<comment type="caution">
    <text evidence="1">The sequence shown here is derived from an EMBL/GenBank/DDBJ whole genome shotgun (WGS) entry which is preliminary data.</text>
</comment>
<organism evidence="1 2">
    <name type="scientific">Facklamia hominis</name>
    <dbReference type="NCBI Taxonomy" id="178214"/>
    <lineage>
        <taxon>Bacteria</taxon>
        <taxon>Bacillati</taxon>
        <taxon>Bacillota</taxon>
        <taxon>Bacilli</taxon>
        <taxon>Lactobacillales</taxon>
        <taxon>Aerococcaceae</taxon>
        <taxon>Facklamia</taxon>
    </lineage>
</organism>
<evidence type="ECO:0000313" key="1">
    <source>
        <dbReference type="EMBL" id="MDK7186418.1"/>
    </source>
</evidence>
<sequence length="132" mass="15251">MSVDRSYLDSKAARHYQDRKMAKWMGFFLSEHQTALKKVPQDQDLDCLPIDQVFLQLNQAFVGQYLISITYLVKRFHHKEASYQTSTGYIQSLDSTKLTLALTETPNQQIIDFIQIISIQLVEESSNEITGF</sequence>
<dbReference type="RefSeq" id="WP_285065123.1">
    <property type="nucleotide sequence ID" value="NZ_JASOOE010000001.1"/>
</dbReference>
<proteinExistence type="predicted"/>
<evidence type="ECO:0008006" key="3">
    <source>
        <dbReference type="Google" id="ProtNLM"/>
    </source>
</evidence>
<dbReference type="Proteomes" id="UP001229251">
    <property type="component" value="Unassembled WGS sequence"/>
</dbReference>
<accession>A0AAJ1Q4M6</accession>
<gene>
    <name evidence="1" type="ORF">QP433_00305</name>
</gene>
<protein>
    <recommendedName>
        <fullName evidence="3">YolD-like family protein</fullName>
    </recommendedName>
</protein>